<keyword evidence="4 8" id="KW-1133">Transmembrane helix</keyword>
<dbReference type="PROSITE" id="PS50002">
    <property type="entry name" value="SH3"/>
    <property type="match status" value="1"/>
</dbReference>
<dbReference type="InterPro" id="IPR036028">
    <property type="entry name" value="SH3-like_dom_sf"/>
</dbReference>
<feature type="compositionally biased region" description="Low complexity" evidence="7">
    <location>
        <begin position="568"/>
        <end position="585"/>
    </location>
</feature>
<dbReference type="Pfam" id="PF14604">
    <property type="entry name" value="SH3_9"/>
    <property type="match status" value="1"/>
</dbReference>
<evidence type="ECO:0000256" key="3">
    <source>
        <dbReference type="ARBA" id="ARBA00022692"/>
    </source>
</evidence>
<feature type="compositionally biased region" description="Polar residues" evidence="7">
    <location>
        <begin position="343"/>
        <end position="370"/>
    </location>
</feature>
<dbReference type="OMA" id="PFNDPVN"/>
<evidence type="ECO:0000313" key="11">
    <source>
        <dbReference type="Proteomes" id="UP000006753"/>
    </source>
</evidence>
<dbReference type="HOGENOM" id="CLU_018830_1_0_1"/>
<accession>K1X122</accession>
<evidence type="ECO:0000259" key="9">
    <source>
        <dbReference type="PROSITE" id="PS50002"/>
    </source>
</evidence>
<feature type="transmembrane region" description="Helical" evidence="8">
    <location>
        <begin position="377"/>
        <end position="398"/>
    </location>
</feature>
<feature type="compositionally biased region" description="Polar residues" evidence="7">
    <location>
        <begin position="722"/>
        <end position="761"/>
    </location>
</feature>
<keyword evidence="2 6" id="KW-0728">SH3 domain</keyword>
<dbReference type="PANTHER" id="PTHR15549">
    <property type="entry name" value="PAIRED IMMUNOGLOBULIN-LIKE TYPE 2 RECEPTOR"/>
    <property type="match status" value="1"/>
</dbReference>
<comment type="subcellular location">
    <subcellularLocation>
        <location evidence="1">Membrane</location>
        <topology evidence="1">Single-pass membrane protein</topology>
    </subcellularLocation>
</comment>
<dbReference type="GeneID" id="18758839"/>
<proteinExistence type="predicted"/>
<dbReference type="AlphaFoldDB" id="K1X122"/>
<dbReference type="InParanoid" id="K1X122"/>
<gene>
    <name evidence="10" type="ORF">MBM_02904</name>
</gene>
<dbReference type="GO" id="GO:0016020">
    <property type="term" value="C:membrane"/>
    <property type="evidence" value="ECO:0007669"/>
    <property type="project" value="UniProtKB-SubCell"/>
</dbReference>
<evidence type="ECO:0000256" key="5">
    <source>
        <dbReference type="ARBA" id="ARBA00023136"/>
    </source>
</evidence>
<evidence type="ECO:0000256" key="2">
    <source>
        <dbReference type="ARBA" id="ARBA00022443"/>
    </source>
</evidence>
<keyword evidence="5 8" id="KW-0472">Membrane</keyword>
<feature type="region of interest" description="Disordered" evidence="7">
    <location>
        <begin position="288"/>
        <end position="322"/>
    </location>
</feature>
<evidence type="ECO:0000256" key="8">
    <source>
        <dbReference type="SAM" id="Phobius"/>
    </source>
</evidence>
<feature type="region of interest" description="Disordered" evidence="7">
    <location>
        <begin position="656"/>
        <end position="675"/>
    </location>
</feature>
<sequence length="799" mass="83777">MTDSTALWVSGVARCINPCFGDGNGNGDGWGRRGGSGALLRLLKEGGSGNDQSLSPLLSSPLLSSPFLSFASEVGTLAGREAHKVAITFTRLKIRTGRGMMKDVKTAIPSRGLRETDSTVEERRNAARAEIGSLRYARLDASLSHYTGTPLSLSPRFPCQPWHLGPASLIHSLSTCDPRPPTVTFTSTSTSIFTLTFTSTSTSTLPSHLTVARLPLPRNPDIPQPRHKSQQDHRHTIAMAHNHLHRVHARAPEPQEQVVSIVYVTAKPTFTGAIAGYSTLGLAINTNAPQPDDLEDPTPAISTPARKTASRPQNTLATETRLPSAISVPVSMSVGTSLLAATGSPTPSADPSSTNAGAADPSTSGSSPDALSTAGKVGLAVGLLLLVGAILAILLLCYKKKRDAAQEAEAGEDEKYVAPAAGNIAQSSVSVHAAANAPRLSLRPITQFEPNLGDQQAASHLPYPTHCLTPVPESRPATPKSTTSMPENPFGNHAEVAPVQNPFGPHAETIDSTNADGPAELDTMTIAAMPMPPSGGLQRSASKREHGGAPMDFTKPGPMTGPPSPAGTEFSTSSASPSTTFQTNGGAAIAAAGGPANSAVHRVQLDFNPSMGDELELKQGQLIRVLHEYDDGWALCIRLDRSKQGVVPRTCLSTRPVKPRLQQPPMQNGQYSPPPGMRGFAPNGFKGPRMAPLQIRPNTPNGQQYGPESPAGSMHQGRPMTPNGQQFYPASPAGSMQQHPSSPAGSMRSSPQQRSHANSAAQGPAARLSPGSSPMKPATMPESDRPTTPIRKPVPGQAL</sequence>
<keyword evidence="3 8" id="KW-0812">Transmembrane</keyword>
<feature type="region of interest" description="Disordered" evidence="7">
    <location>
        <begin position="527"/>
        <end position="585"/>
    </location>
</feature>
<dbReference type="OrthoDB" id="5340910at2759"/>
<feature type="compositionally biased region" description="Polar residues" evidence="7">
    <location>
        <begin position="696"/>
        <end position="706"/>
    </location>
</feature>
<evidence type="ECO:0000256" key="7">
    <source>
        <dbReference type="SAM" id="MobiDB-lite"/>
    </source>
</evidence>
<dbReference type="EMBL" id="JH921432">
    <property type="protein sequence ID" value="EKD18662.1"/>
    <property type="molecule type" value="Genomic_DNA"/>
</dbReference>
<feature type="region of interest" description="Disordered" evidence="7">
    <location>
        <begin position="681"/>
        <end position="799"/>
    </location>
</feature>
<feature type="region of interest" description="Disordered" evidence="7">
    <location>
        <begin position="339"/>
        <end position="371"/>
    </location>
</feature>
<dbReference type="SUPFAM" id="SSF50044">
    <property type="entry name" value="SH3-domain"/>
    <property type="match status" value="1"/>
</dbReference>
<dbReference type="GO" id="GO:0071944">
    <property type="term" value="C:cell periphery"/>
    <property type="evidence" value="ECO:0007669"/>
    <property type="project" value="UniProtKB-ARBA"/>
</dbReference>
<dbReference type="eggNOG" id="ENOG502S9NZ">
    <property type="taxonomic scope" value="Eukaryota"/>
</dbReference>
<dbReference type="InterPro" id="IPR001452">
    <property type="entry name" value="SH3_domain"/>
</dbReference>
<organism evidence="10 11">
    <name type="scientific">Marssonina brunnea f. sp. multigermtubi (strain MB_m1)</name>
    <name type="common">Marssonina leaf spot fungus</name>
    <dbReference type="NCBI Taxonomy" id="1072389"/>
    <lineage>
        <taxon>Eukaryota</taxon>
        <taxon>Fungi</taxon>
        <taxon>Dikarya</taxon>
        <taxon>Ascomycota</taxon>
        <taxon>Pezizomycotina</taxon>
        <taxon>Leotiomycetes</taxon>
        <taxon>Helotiales</taxon>
        <taxon>Drepanopezizaceae</taxon>
        <taxon>Drepanopeziza</taxon>
    </lineage>
</organism>
<keyword evidence="11" id="KW-1185">Reference proteome</keyword>
<dbReference type="InterPro" id="IPR051694">
    <property type="entry name" value="Immunoregulatory_rcpt-like"/>
</dbReference>
<dbReference type="PANTHER" id="PTHR15549:SF27">
    <property type="entry name" value="CHITIN-BINDING TYPE-1 DOMAIN-CONTAINING PROTEIN"/>
    <property type="match status" value="1"/>
</dbReference>
<reference evidence="10 11" key="1">
    <citation type="journal article" date="2012" name="BMC Genomics">
        <title>Sequencing the genome of Marssonina brunnea reveals fungus-poplar co-evolution.</title>
        <authorList>
            <person name="Zhu S."/>
            <person name="Cao Y.-Z."/>
            <person name="Jiang C."/>
            <person name="Tan B.-Y."/>
            <person name="Wang Z."/>
            <person name="Feng S."/>
            <person name="Zhang L."/>
            <person name="Su X.-H."/>
            <person name="Brejova B."/>
            <person name="Vinar T."/>
            <person name="Xu M."/>
            <person name="Wang M.-X."/>
            <person name="Zhang S.-G."/>
            <person name="Huang M.-R."/>
            <person name="Wu R."/>
            <person name="Zhou Y."/>
        </authorList>
    </citation>
    <scope>NUCLEOTIDE SEQUENCE [LARGE SCALE GENOMIC DNA]</scope>
    <source>
        <strain evidence="10 11">MB_m1</strain>
    </source>
</reference>
<dbReference type="SMART" id="SM00326">
    <property type="entry name" value="SH3"/>
    <property type="match status" value="1"/>
</dbReference>
<name>K1X122_MARBU</name>
<protein>
    <submittedName>
        <fullName evidence="10">SH3 domain protein</fullName>
    </submittedName>
</protein>
<dbReference type="KEGG" id="mbe:MBM_02904"/>
<evidence type="ECO:0000256" key="4">
    <source>
        <dbReference type="ARBA" id="ARBA00022989"/>
    </source>
</evidence>
<evidence type="ECO:0000256" key="1">
    <source>
        <dbReference type="ARBA" id="ARBA00004167"/>
    </source>
</evidence>
<dbReference type="Proteomes" id="UP000006753">
    <property type="component" value="Unassembled WGS sequence"/>
</dbReference>
<evidence type="ECO:0000256" key="6">
    <source>
        <dbReference type="PROSITE-ProRule" id="PRU00192"/>
    </source>
</evidence>
<evidence type="ECO:0000313" key="10">
    <source>
        <dbReference type="EMBL" id="EKD18662.1"/>
    </source>
</evidence>
<feature type="domain" description="SH3" evidence="9">
    <location>
        <begin position="596"/>
        <end position="657"/>
    </location>
</feature>
<dbReference type="Gene3D" id="2.30.30.40">
    <property type="entry name" value="SH3 Domains"/>
    <property type="match status" value="1"/>
</dbReference>